<gene>
    <name evidence="1" type="ORF">MMUR_47890</name>
</gene>
<comment type="caution">
    <text evidence="1">The sequence shown here is derived from an EMBL/GenBank/DDBJ whole genome shotgun (WGS) entry which is preliminary data.</text>
</comment>
<sequence length="147" mass="16253">MQWVDLPESILEKVPADTPVDLAALPWKPTSEDLGLPELPMVGLALRSGIACSKGVVVGFDGIATLHRLMQVLQLKPTDSTKLPHADLMEQLLPGWRENRIRGDAAINESRDRMVAEARAKYQRALDKPYNPELVAHWRSLGGVVPE</sequence>
<reference evidence="1 2" key="1">
    <citation type="journal article" date="2019" name="Emerg. Microbes Infect.">
        <title>Comprehensive subspecies identification of 175 nontuberculous mycobacteria species based on 7547 genomic profiles.</title>
        <authorList>
            <person name="Matsumoto Y."/>
            <person name="Kinjo T."/>
            <person name="Motooka D."/>
            <person name="Nabeya D."/>
            <person name="Jung N."/>
            <person name="Uechi K."/>
            <person name="Horii T."/>
            <person name="Iida T."/>
            <person name="Fujita J."/>
            <person name="Nakamura S."/>
        </authorList>
    </citation>
    <scope>NUCLEOTIDE SEQUENCE [LARGE SCALE GENOMIC DNA]</scope>
    <source>
        <strain evidence="1 2">JCM 13392</strain>
    </source>
</reference>
<dbReference type="EMBL" id="BLKT01000003">
    <property type="protein sequence ID" value="GFG60653.1"/>
    <property type="molecule type" value="Genomic_DNA"/>
</dbReference>
<evidence type="ECO:0000313" key="2">
    <source>
        <dbReference type="Proteomes" id="UP000465241"/>
    </source>
</evidence>
<dbReference type="Proteomes" id="UP000465241">
    <property type="component" value="Unassembled WGS sequence"/>
</dbReference>
<proteinExistence type="predicted"/>
<keyword evidence="2" id="KW-1185">Reference proteome</keyword>
<accession>A0A7I9WSS1</accession>
<protein>
    <submittedName>
        <fullName evidence="1">Uncharacterized protein</fullName>
    </submittedName>
</protein>
<name>A0A7I9WSS1_9MYCO</name>
<organism evidence="1 2">
    <name type="scientific">Mycolicibacterium murale</name>
    <dbReference type="NCBI Taxonomy" id="182220"/>
    <lineage>
        <taxon>Bacteria</taxon>
        <taxon>Bacillati</taxon>
        <taxon>Actinomycetota</taxon>
        <taxon>Actinomycetes</taxon>
        <taxon>Mycobacteriales</taxon>
        <taxon>Mycobacteriaceae</taxon>
        <taxon>Mycolicibacterium</taxon>
    </lineage>
</organism>
<evidence type="ECO:0000313" key="1">
    <source>
        <dbReference type="EMBL" id="GFG60653.1"/>
    </source>
</evidence>
<dbReference type="AlphaFoldDB" id="A0A7I9WSS1"/>